<dbReference type="AlphaFoldDB" id="A0A437QS73"/>
<comment type="caution">
    <text evidence="2">The sequence shown here is derived from an EMBL/GenBank/DDBJ whole genome shotgun (WGS) entry which is preliminary data.</text>
</comment>
<evidence type="ECO:0008006" key="4">
    <source>
        <dbReference type="Google" id="ProtNLM"/>
    </source>
</evidence>
<name>A0A437QS73_9GAMM</name>
<feature type="region of interest" description="Disordered" evidence="1">
    <location>
        <begin position="129"/>
        <end position="152"/>
    </location>
</feature>
<reference evidence="2 3" key="1">
    <citation type="submission" date="2019-01" db="EMBL/GenBank/DDBJ databases">
        <authorList>
            <person name="Chen W.-M."/>
        </authorList>
    </citation>
    <scope>NUCLEOTIDE SEQUENCE [LARGE SCALE GENOMIC DNA]</scope>
    <source>
        <strain evidence="2 3">KYPC3</strain>
    </source>
</reference>
<dbReference type="OrthoDB" id="1676884at2"/>
<feature type="compositionally biased region" description="Low complexity" evidence="1">
    <location>
        <begin position="60"/>
        <end position="86"/>
    </location>
</feature>
<evidence type="ECO:0000313" key="2">
    <source>
        <dbReference type="EMBL" id="RVU37366.1"/>
    </source>
</evidence>
<organism evidence="2 3">
    <name type="scientific">Rheinheimera riviphila</name>
    <dbReference type="NCBI Taxonomy" id="1834037"/>
    <lineage>
        <taxon>Bacteria</taxon>
        <taxon>Pseudomonadati</taxon>
        <taxon>Pseudomonadota</taxon>
        <taxon>Gammaproteobacteria</taxon>
        <taxon>Chromatiales</taxon>
        <taxon>Chromatiaceae</taxon>
        <taxon>Rheinheimera</taxon>
    </lineage>
</organism>
<gene>
    <name evidence="2" type="ORF">EOE67_10820</name>
</gene>
<dbReference type="EMBL" id="SACS01000010">
    <property type="protein sequence ID" value="RVU37366.1"/>
    <property type="molecule type" value="Genomic_DNA"/>
</dbReference>
<accession>A0A437QS73</accession>
<dbReference type="PANTHER" id="PTHR39431">
    <property type="entry name" value="FRPA/C-RELATED PROTEIN"/>
    <property type="match status" value="1"/>
</dbReference>
<dbReference type="RefSeq" id="WP_127699094.1">
    <property type="nucleotide sequence ID" value="NZ_SACS01000010.1"/>
</dbReference>
<evidence type="ECO:0000256" key="1">
    <source>
        <dbReference type="SAM" id="MobiDB-lite"/>
    </source>
</evidence>
<feature type="region of interest" description="Disordered" evidence="1">
    <location>
        <begin position="60"/>
        <end position="91"/>
    </location>
</feature>
<dbReference type="PANTHER" id="PTHR39431:SF1">
    <property type="entry name" value="FRPA_C-RELATED PROTEIN"/>
    <property type="match status" value="1"/>
</dbReference>
<protein>
    <recommendedName>
        <fullName evidence="4">VCBS repeat-containing protein</fullName>
    </recommendedName>
</protein>
<dbReference type="Proteomes" id="UP000283077">
    <property type="component" value="Unassembled WGS sequence"/>
</dbReference>
<sequence>MNIVAANQHFAVHEHSVLHSGRLEQAAIRNAVKLPAPADNQRPSLATSATNFSQARQALATAALSSQNSAQNSSAEAPTESTTSTEQNEDKQRFNALQTVGAVKRILDQLSSGKLLSWIDGTSMEKIQAQVAEQQQNSAAGSTPPAPTAAPATRVTEWSYRYQELDANFSGALSMADGSTLSWSFELNMREEQFSFRTFTEEQLKDPLILSLGGNAVDLKSTGTDFDFYGNGERRQLPDLGKGQYYLMRDSNKNQRLDSGLELFGPKTGQGYSELAELDDNQNGFIEASDTQWQSLNLWSRQQGMQSLQQANIAAISAQSVATSFGLYDRDALLGRIARSGIFLAEQNPLAPFSVGLVQQVDLNI</sequence>
<keyword evidence="3" id="KW-1185">Reference proteome</keyword>
<proteinExistence type="predicted"/>
<evidence type="ECO:0000313" key="3">
    <source>
        <dbReference type="Proteomes" id="UP000283077"/>
    </source>
</evidence>
<feature type="compositionally biased region" description="Polar residues" evidence="1">
    <location>
        <begin position="131"/>
        <end position="141"/>
    </location>
</feature>